<dbReference type="InterPro" id="IPR043519">
    <property type="entry name" value="NT_sf"/>
</dbReference>
<proteinExistence type="predicted"/>
<dbReference type="Proteomes" id="UP001163115">
    <property type="component" value="Chromosome"/>
</dbReference>
<sequence length="141" mass="16708">MLNELEKNGLSINILNEISYKSSFGKNLKNSLRKFSKEELFDEVRTMIRYYTEIETLDEVDLDYRIKSLDSCLRKYDKYYPEMQVEKVFNDILGFRMLVDDYNTLINSNTPEGVRMVCGRILNEHDFEEVLKHVLSSSKEI</sequence>
<protein>
    <submittedName>
        <fullName evidence="1">Uncharacterized protein</fullName>
    </submittedName>
</protein>
<dbReference type="Gene3D" id="3.30.460.10">
    <property type="entry name" value="Beta Polymerase, domain 2"/>
    <property type="match status" value="1"/>
</dbReference>
<evidence type="ECO:0000313" key="1">
    <source>
        <dbReference type="EMBL" id="WAJ23121.1"/>
    </source>
</evidence>
<accession>A0ABY7AC63</accession>
<dbReference type="EMBL" id="CP113524">
    <property type="protein sequence ID" value="WAJ23121.1"/>
    <property type="molecule type" value="Genomic_DNA"/>
</dbReference>
<dbReference type="RefSeq" id="WP_268114668.1">
    <property type="nucleotide sequence ID" value="NZ_CP113524.1"/>
</dbReference>
<reference evidence="1" key="1">
    <citation type="submission" date="2022-11" db="EMBL/GenBank/DDBJ databases">
        <title>Lacrimispora xylanolytica sy1, complete genome.</title>
        <authorList>
            <person name="Choi S."/>
        </authorList>
    </citation>
    <scope>NUCLEOTIDE SEQUENCE</scope>
    <source>
        <strain evidence="1">Sy1</strain>
    </source>
</reference>
<keyword evidence="2" id="KW-1185">Reference proteome</keyword>
<name>A0ABY7AC63_9FIRM</name>
<evidence type="ECO:0000313" key="2">
    <source>
        <dbReference type="Proteomes" id="UP001163115"/>
    </source>
</evidence>
<gene>
    <name evidence="1" type="ORF">OW255_16340</name>
</gene>
<organism evidence="1 2">
    <name type="scientific">Lacrimispora xylanolytica</name>
    <dbReference type="NCBI Taxonomy" id="29375"/>
    <lineage>
        <taxon>Bacteria</taxon>
        <taxon>Bacillati</taxon>
        <taxon>Bacillota</taxon>
        <taxon>Clostridia</taxon>
        <taxon>Lachnospirales</taxon>
        <taxon>Lachnospiraceae</taxon>
        <taxon>Lacrimispora</taxon>
    </lineage>
</organism>